<feature type="region of interest" description="Disordered" evidence="1">
    <location>
        <begin position="97"/>
        <end position="170"/>
    </location>
</feature>
<reference evidence="2 3" key="1">
    <citation type="submission" date="2022-05" db="EMBL/GenBank/DDBJ databases">
        <authorList>
            <person name="Zhou X."/>
            <person name="Li K."/>
            <person name="Man Y."/>
        </authorList>
    </citation>
    <scope>NUCLEOTIDE SEQUENCE [LARGE SCALE GENOMIC DNA]</scope>
    <source>
        <strain evidence="2 3">MS405</strain>
    </source>
</reference>
<dbReference type="Proteomes" id="UP000829992">
    <property type="component" value="Chromosome"/>
</dbReference>
<organism evidence="2 3">
    <name type="scientific">Streptomyces durmitorensis</name>
    <dbReference type="NCBI Taxonomy" id="319947"/>
    <lineage>
        <taxon>Bacteria</taxon>
        <taxon>Bacillati</taxon>
        <taxon>Actinomycetota</taxon>
        <taxon>Actinomycetes</taxon>
        <taxon>Kitasatosporales</taxon>
        <taxon>Streptomycetaceae</taxon>
        <taxon>Streptomyces</taxon>
    </lineage>
</organism>
<sequence>MPWFRIDDKAHSHPKLIKAGNAAIGLWLRCGAYAAQHLTDGIIPGVVAGLYGSKPQAAKLVKAGLWHEHAHNCPHGCPDPAPGDYVFHDFLDDGRNTSRARHEAEKKKARDRQAKHREEGRGDQNGGKNADESKRLRDESSSKNSEIALEKSQSSDSSAGQSNESRRDTSVTGIHAAAAPYPSSSYGTTGAAAGQACEPDAHRSYDTLAELKTAVASAGIRGVGWDLQASQIEIARQAMERVGVEAMAIYAANSAQQKGLPASASAWIRGWKSLEPESHEQQLPAAAGSNVVRLQPGIQRPATSDQRVQQALEAGRRLQAAADAQNQETS</sequence>
<gene>
    <name evidence="2" type="ORF">M4V62_04555</name>
</gene>
<feature type="region of interest" description="Disordered" evidence="1">
    <location>
        <begin position="278"/>
        <end position="311"/>
    </location>
</feature>
<feature type="compositionally biased region" description="Low complexity" evidence="1">
    <location>
        <begin position="152"/>
        <end position="163"/>
    </location>
</feature>
<dbReference type="RefSeq" id="WP_249585915.1">
    <property type="nucleotide sequence ID" value="NZ_BAAAQL010000002.1"/>
</dbReference>
<dbReference type="EMBL" id="CP097289">
    <property type="protein sequence ID" value="UQT54419.1"/>
    <property type="molecule type" value="Genomic_DNA"/>
</dbReference>
<name>A0ABY4PMQ6_9ACTN</name>
<feature type="compositionally biased region" description="Basic and acidic residues" evidence="1">
    <location>
        <begin position="129"/>
        <end position="141"/>
    </location>
</feature>
<accession>A0ABY4PMQ6</accession>
<evidence type="ECO:0000313" key="3">
    <source>
        <dbReference type="Proteomes" id="UP000829992"/>
    </source>
</evidence>
<evidence type="ECO:0000256" key="1">
    <source>
        <dbReference type="SAM" id="MobiDB-lite"/>
    </source>
</evidence>
<evidence type="ECO:0000313" key="2">
    <source>
        <dbReference type="EMBL" id="UQT54419.1"/>
    </source>
</evidence>
<keyword evidence="3" id="KW-1185">Reference proteome</keyword>
<proteinExistence type="predicted"/>
<protein>
    <submittedName>
        <fullName evidence="2">Uncharacterized protein</fullName>
    </submittedName>
</protein>
<feature type="compositionally biased region" description="Basic and acidic residues" evidence="1">
    <location>
        <begin position="97"/>
        <end position="122"/>
    </location>
</feature>